<name>A0A0F9ITK5_9ZZZZ</name>
<comment type="caution">
    <text evidence="2">The sequence shown here is derived from an EMBL/GenBank/DDBJ whole genome shotgun (WGS) entry which is preliminary data.</text>
</comment>
<dbReference type="EMBL" id="LAZR01013151">
    <property type="protein sequence ID" value="KKM23304.1"/>
    <property type="molecule type" value="Genomic_DNA"/>
</dbReference>
<accession>A0A0F9ITK5</accession>
<feature type="transmembrane region" description="Helical" evidence="1">
    <location>
        <begin position="62"/>
        <end position="81"/>
    </location>
</feature>
<evidence type="ECO:0000256" key="1">
    <source>
        <dbReference type="SAM" id="Phobius"/>
    </source>
</evidence>
<evidence type="ECO:0000313" key="2">
    <source>
        <dbReference type="EMBL" id="KKM23304.1"/>
    </source>
</evidence>
<dbReference type="AlphaFoldDB" id="A0A0F9ITK5"/>
<protein>
    <submittedName>
        <fullName evidence="2">Uncharacterized protein</fullName>
    </submittedName>
</protein>
<keyword evidence="1" id="KW-0472">Membrane</keyword>
<proteinExistence type="predicted"/>
<reference evidence="2" key="1">
    <citation type="journal article" date="2015" name="Nature">
        <title>Complex archaea that bridge the gap between prokaryotes and eukaryotes.</title>
        <authorList>
            <person name="Spang A."/>
            <person name="Saw J.H."/>
            <person name="Jorgensen S.L."/>
            <person name="Zaremba-Niedzwiedzka K."/>
            <person name="Martijn J."/>
            <person name="Lind A.E."/>
            <person name="van Eijk R."/>
            <person name="Schleper C."/>
            <person name="Guy L."/>
            <person name="Ettema T.J."/>
        </authorList>
    </citation>
    <scope>NUCLEOTIDE SEQUENCE</scope>
</reference>
<keyword evidence="1" id="KW-0812">Transmembrane</keyword>
<sequence length="359" mass="40338">MSQFEKSEIMLKYAELIDHKGFVKKSWTWRDIIEDIGLSAVLDVGWIGGTVLLGGATVTTGGVALVVLGGAALSMVIFSFTKQMDNNLTDLISRLSALDPNEKVAHIIQKWITDLESFKPVMKIPQSSTDIKERANINSQKFSALKQLEMYIQAMIRQWHLNVRPNLTDWGWDAAQAEDALNKTMDTVIQAVLSAKQKAQSVGNIMIKQVNKKVKEEQEQTKQVQEKAKGVVGKGKQKKQRMKSPYILGLQRAINDVNNIINAGAGSIIESGRYDWTTGNGLAGVLSSDWRIANRIAERAKVDIKTVQDIEFMRKNPRLIQKVYRELSQIAIVLKEKDRRDIGIAGRGRQRPRRLSVRE</sequence>
<gene>
    <name evidence="2" type="ORF">LCGC14_1616540</name>
</gene>
<organism evidence="2">
    <name type="scientific">marine sediment metagenome</name>
    <dbReference type="NCBI Taxonomy" id="412755"/>
    <lineage>
        <taxon>unclassified sequences</taxon>
        <taxon>metagenomes</taxon>
        <taxon>ecological metagenomes</taxon>
    </lineage>
</organism>
<keyword evidence="1" id="KW-1133">Transmembrane helix</keyword>